<dbReference type="PANTHER" id="PTHR30537">
    <property type="entry name" value="HTH-TYPE TRANSCRIPTIONAL REGULATOR"/>
    <property type="match status" value="1"/>
</dbReference>
<feature type="domain" description="LysR substrate-binding" evidence="3">
    <location>
        <begin position="2"/>
        <end position="202"/>
    </location>
</feature>
<evidence type="ECO:0000256" key="1">
    <source>
        <dbReference type="ARBA" id="ARBA00009437"/>
    </source>
</evidence>
<dbReference type="AlphaFoldDB" id="A0A645EZ07"/>
<dbReference type="InterPro" id="IPR058163">
    <property type="entry name" value="LysR-type_TF_proteobact-type"/>
</dbReference>
<dbReference type="PANTHER" id="PTHR30537:SF5">
    <property type="entry name" value="HTH-TYPE TRANSCRIPTIONAL ACTIVATOR TTDR-RELATED"/>
    <property type="match status" value="1"/>
</dbReference>
<dbReference type="Pfam" id="PF03466">
    <property type="entry name" value="LysR_substrate"/>
    <property type="match status" value="1"/>
</dbReference>
<evidence type="ECO:0000256" key="2">
    <source>
        <dbReference type="SAM" id="MobiDB-lite"/>
    </source>
</evidence>
<gene>
    <name evidence="4" type="primary">dmlR_14</name>
    <name evidence="4" type="ORF">SDC9_154564</name>
</gene>
<organism evidence="4">
    <name type="scientific">bioreactor metagenome</name>
    <dbReference type="NCBI Taxonomy" id="1076179"/>
    <lineage>
        <taxon>unclassified sequences</taxon>
        <taxon>metagenomes</taxon>
        <taxon>ecological metagenomes</taxon>
    </lineage>
</organism>
<dbReference type="GO" id="GO:0043565">
    <property type="term" value="F:sequence-specific DNA binding"/>
    <property type="evidence" value="ECO:0007669"/>
    <property type="project" value="TreeGrafter"/>
</dbReference>
<protein>
    <submittedName>
        <fullName evidence="4">HTH-type transcriptional regulator DmlR</fullName>
    </submittedName>
</protein>
<evidence type="ECO:0000259" key="3">
    <source>
        <dbReference type="Pfam" id="PF03466"/>
    </source>
</evidence>
<feature type="region of interest" description="Disordered" evidence="2">
    <location>
        <begin position="211"/>
        <end position="231"/>
    </location>
</feature>
<dbReference type="InterPro" id="IPR005119">
    <property type="entry name" value="LysR_subst-bd"/>
</dbReference>
<dbReference type="SUPFAM" id="SSF53850">
    <property type="entry name" value="Periplasmic binding protein-like II"/>
    <property type="match status" value="1"/>
</dbReference>
<comment type="similarity">
    <text evidence="1">Belongs to the LysR transcriptional regulatory family.</text>
</comment>
<dbReference type="CDD" id="cd08422">
    <property type="entry name" value="PBP2_CrgA_like"/>
    <property type="match status" value="1"/>
</dbReference>
<evidence type="ECO:0000313" key="4">
    <source>
        <dbReference type="EMBL" id="MPN07298.1"/>
    </source>
</evidence>
<dbReference type="Gene3D" id="3.40.190.290">
    <property type="match status" value="1"/>
</dbReference>
<reference evidence="4" key="1">
    <citation type="submission" date="2019-08" db="EMBL/GenBank/DDBJ databases">
        <authorList>
            <person name="Kucharzyk K."/>
            <person name="Murdoch R.W."/>
            <person name="Higgins S."/>
            <person name="Loffler F."/>
        </authorList>
    </citation>
    <scope>NUCLEOTIDE SEQUENCE</scope>
</reference>
<proteinExistence type="inferred from homology"/>
<dbReference type="GO" id="GO:0006351">
    <property type="term" value="P:DNA-templated transcription"/>
    <property type="evidence" value="ECO:0007669"/>
    <property type="project" value="TreeGrafter"/>
</dbReference>
<dbReference type="GO" id="GO:0003700">
    <property type="term" value="F:DNA-binding transcription factor activity"/>
    <property type="evidence" value="ECO:0007669"/>
    <property type="project" value="TreeGrafter"/>
</dbReference>
<accession>A0A645EZ07</accession>
<dbReference type="EMBL" id="VSSQ01053255">
    <property type="protein sequence ID" value="MPN07298.1"/>
    <property type="molecule type" value="Genomic_DNA"/>
</dbReference>
<comment type="caution">
    <text evidence="4">The sequence shown here is derived from an EMBL/GenBank/DDBJ whole genome shotgun (WGS) entry which is preliminary data.</text>
</comment>
<name>A0A645EZ07_9ZZZZ</name>
<sequence length="231" mass="26169">MRVSVPKAVGRFVIHPHIPDFLARYPRIDVQLQLNDHHVDLIDDRVDLAIRITDRPSPGLMGRKLIDIEHMLCASPDYLSGKGMPEHPHDLKKHDCIVLGEEPGDARWKFHRNGKSVSVNVHGRYAVNHTGARLDAVLRHLGIGSLPYFTARHALWQSQIVQVLPDWVFKTNYCGEAWVLYPPTRHMPPKLSAFINFMAERLSQESTLGKPDAFGQSALQVPPYESPEVLE</sequence>